<name>A0A5P1E6N8_ASPOF</name>
<dbReference type="Gramene" id="ONK58129">
    <property type="protein sequence ID" value="ONK58129"/>
    <property type="gene ID" value="A4U43_C09F8510"/>
</dbReference>
<protein>
    <submittedName>
        <fullName evidence="2">Uncharacterized protein</fullName>
    </submittedName>
</protein>
<evidence type="ECO:0000313" key="3">
    <source>
        <dbReference type="Proteomes" id="UP000243459"/>
    </source>
</evidence>
<feature type="region of interest" description="Disordered" evidence="1">
    <location>
        <begin position="1"/>
        <end position="30"/>
    </location>
</feature>
<keyword evidence="3" id="KW-1185">Reference proteome</keyword>
<accession>A0A5P1E6N8</accession>
<organism evidence="2 3">
    <name type="scientific">Asparagus officinalis</name>
    <name type="common">Garden asparagus</name>
    <dbReference type="NCBI Taxonomy" id="4686"/>
    <lineage>
        <taxon>Eukaryota</taxon>
        <taxon>Viridiplantae</taxon>
        <taxon>Streptophyta</taxon>
        <taxon>Embryophyta</taxon>
        <taxon>Tracheophyta</taxon>
        <taxon>Spermatophyta</taxon>
        <taxon>Magnoliopsida</taxon>
        <taxon>Liliopsida</taxon>
        <taxon>Asparagales</taxon>
        <taxon>Asparagaceae</taxon>
        <taxon>Asparagoideae</taxon>
        <taxon>Asparagus</taxon>
    </lineage>
</organism>
<feature type="compositionally biased region" description="Low complexity" evidence="1">
    <location>
        <begin position="78"/>
        <end position="87"/>
    </location>
</feature>
<dbReference type="Proteomes" id="UP000243459">
    <property type="component" value="Chromosome 9"/>
</dbReference>
<feature type="compositionally biased region" description="Basic residues" evidence="1">
    <location>
        <begin position="103"/>
        <end position="113"/>
    </location>
</feature>
<reference evidence="3" key="1">
    <citation type="journal article" date="2017" name="Nat. Commun.">
        <title>The asparagus genome sheds light on the origin and evolution of a young Y chromosome.</title>
        <authorList>
            <person name="Harkess A."/>
            <person name="Zhou J."/>
            <person name="Xu C."/>
            <person name="Bowers J.E."/>
            <person name="Van der Hulst R."/>
            <person name="Ayyampalayam S."/>
            <person name="Mercati F."/>
            <person name="Riccardi P."/>
            <person name="McKain M.R."/>
            <person name="Kakrana A."/>
            <person name="Tang H."/>
            <person name="Ray J."/>
            <person name="Groenendijk J."/>
            <person name="Arikit S."/>
            <person name="Mathioni S.M."/>
            <person name="Nakano M."/>
            <person name="Shan H."/>
            <person name="Telgmann-Rauber A."/>
            <person name="Kanno A."/>
            <person name="Yue Z."/>
            <person name="Chen H."/>
            <person name="Li W."/>
            <person name="Chen Y."/>
            <person name="Xu X."/>
            <person name="Zhang Y."/>
            <person name="Luo S."/>
            <person name="Chen H."/>
            <person name="Gao J."/>
            <person name="Mao Z."/>
            <person name="Pires J.C."/>
            <person name="Luo M."/>
            <person name="Kudrna D."/>
            <person name="Wing R.A."/>
            <person name="Meyers B.C."/>
            <person name="Yi K."/>
            <person name="Kong H."/>
            <person name="Lavrijsen P."/>
            <person name="Sunseri F."/>
            <person name="Falavigna A."/>
            <person name="Ye Y."/>
            <person name="Leebens-Mack J.H."/>
            <person name="Chen G."/>
        </authorList>
    </citation>
    <scope>NUCLEOTIDE SEQUENCE [LARGE SCALE GENOMIC DNA]</scope>
    <source>
        <strain evidence="3">cv. DH0086</strain>
    </source>
</reference>
<dbReference type="AlphaFoldDB" id="A0A5P1E6N8"/>
<gene>
    <name evidence="2" type="ORF">A4U43_C09F8510</name>
</gene>
<evidence type="ECO:0000313" key="2">
    <source>
        <dbReference type="EMBL" id="ONK58129.1"/>
    </source>
</evidence>
<feature type="compositionally biased region" description="Polar residues" evidence="1">
    <location>
        <begin position="1"/>
        <end position="24"/>
    </location>
</feature>
<evidence type="ECO:0000256" key="1">
    <source>
        <dbReference type="SAM" id="MobiDB-lite"/>
    </source>
</evidence>
<feature type="region of interest" description="Disordered" evidence="1">
    <location>
        <begin position="65"/>
        <end position="113"/>
    </location>
</feature>
<sequence>MEANVSQQTFQHSPPQTFQPNSVATPPVVGEGSSASLAEVLYLGVKIKITRESWEKLSSVLPHAAAKDVPPSIGAQADPIIPISTSDSTDKDSSSEPPPGFAKSRKLSRKKPSSHYLKVLFM</sequence>
<dbReference type="EMBL" id="CM007389">
    <property type="protein sequence ID" value="ONK58129.1"/>
    <property type="molecule type" value="Genomic_DNA"/>
</dbReference>
<proteinExistence type="predicted"/>